<accession>A0A8S5TLV7</accession>
<name>A0A8S5TLV7_9CAUD</name>
<dbReference type="Gene3D" id="3.40.1350.10">
    <property type="match status" value="1"/>
</dbReference>
<keyword evidence="1" id="KW-0378">Hydrolase</keyword>
<dbReference type="GO" id="GO:0003676">
    <property type="term" value="F:nucleic acid binding"/>
    <property type="evidence" value="ECO:0007669"/>
    <property type="project" value="InterPro"/>
</dbReference>
<evidence type="ECO:0000313" key="1">
    <source>
        <dbReference type="EMBL" id="DAF63762.1"/>
    </source>
</evidence>
<proteinExistence type="predicted"/>
<sequence>MRKNLNTCVRIIGTDGSETMYADIEEAVKATGLTKRQLEMRAIKESSMKGVTVKWCDPSTKRSYIGRKARRKGNSWELEIINNLKKVGYAGCVSARSESKRIDDAKVDIVDIEGKLPCHIQAKATRNMPNYHKIAGECTMKDKPFVIACKLTDRSPIAVLPLDYFYELIKDE</sequence>
<dbReference type="InterPro" id="IPR011856">
    <property type="entry name" value="tRNA_endonuc-like_dom_sf"/>
</dbReference>
<reference evidence="1" key="1">
    <citation type="journal article" date="2021" name="Proc. Natl. Acad. Sci. U.S.A.">
        <title>A Catalog of Tens of Thousands of Viruses from Human Metagenomes Reveals Hidden Associations with Chronic Diseases.</title>
        <authorList>
            <person name="Tisza M.J."/>
            <person name="Buck C.B."/>
        </authorList>
    </citation>
    <scope>NUCLEOTIDE SEQUENCE</scope>
    <source>
        <strain evidence="1">Ctz6O13</strain>
    </source>
</reference>
<organism evidence="1">
    <name type="scientific">Podoviridae sp. ctz6O13</name>
    <dbReference type="NCBI Taxonomy" id="2827757"/>
    <lineage>
        <taxon>Viruses</taxon>
        <taxon>Duplodnaviria</taxon>
        <taxon>Heunggongvirae</taxon>
        <taxon>Uroviricota</taxon>
        <taxon>Caudoviricetes</taxon>
    </lineage>
</organism>
<dbReference type="EMBL" id="BK032843">
    <property type="protein sequence ID" value="DAF63762.1"/>
    <property type="molecule type" value="Genomic_DNA"/>
</dbReference>
<protein>
    <submittedName>
        <fullName evidence="1">HJC-DNA COMPLEX, HYDROLASE DNA COMPLEX</fullName>
    </submittedName>
</protein>
<dbReference type="GO" id="GO:0016787">
    <property type="term" value="F:hydrolase activity"/>
    <property type="evidence" value="ECO:0007669"/>
    <property type="project" value="UniProtKB-KW"/>
</dbReference>